<dbReference type="GO" id="GO:0098552">
    <property type="term" value="C:side of membrane"/>
    <property type="evidence" value="ECO:0007669"/>
    <property type="project" value="UniProtKB-KW"/>
</dbReference>
<organism evidence="10 11">
    <name type="scientific">Panicum hallii var. hallii</name>
    <dbReference type="NCBI Taxonomy" id="1504633"/>
    <lineage>
        <taxon>Eukaryota</taxon>
        <taxon>Viridiplantae</taxon>
        <taxon>Streptophyta</taxon>
        <taxon>Embryophyta</taxon>
        <taxon>Tracheophyta</taxon>
        <taxon>Spermatophyta</taxon>
        <taxon>Magnoliopsida</taxon>
        <taxon>Liliopsida</taxon>
        <taxon>Poales</taxon>
        <taxon>Poaceae</taxon>
        <taxon>PACMAD clade</taxon>
        <taxon>Panicoideae</taxon>
        <taxon>Panicodae</taxon>
        <taxon>Paniceae</taxon>
        <taxon>Panicinae</taxon>
        <taxon>Panicum</taxon>
        <taxon>Panicum sect. Panicum</taxon>
    </lineage>
</organism>
<evidence type="ECO:0000313" key="10">
    <source>
        <dbReference type="EMBL" id="PUZ73077.1"/>
    </source>
</evidence>
<dbReference type="GO" id="GO:0009506">
    <property type="term" value="C:plasmodesma"/>
    <property type="evidence" value="ECO:0007669"/>
    <property type="project" value="UniProtKB-ARBA"/>
</dbReference>
<dbReference type="InterPro" id="IPR044788">
    <property type="entry name" value="X8_dom_prot"/>
</dbReference>
<dbReference type="Pfam" id="PF07983">
    <property type="entry name" value="X8"/>
    <property type="match status" value="1"/>
</dbReference>
<sequence>MVPSAVCLLNYLPHLILCLFSPSISLSDVCNSHCHRSRWLWRILSVGHWNSKMLDKRLHGCLLLLVFLLANASGSHAETTVDSEEGKRRSLATGSGMFCVAMQGADPAALQAGLNWACGQGHADCTAIQPGGPCYKQNNLQALASYAYNDYYQRSAKTSTACDFNGTATTTATDPSSGQCVFTGSSMAGGTPAASAPSGLSPFTPGTGGFGNGSSSFGSPTSSLVPFDSAESLLSRARWALCALLLALPLFFFL</sequence>
<dbReference type="PANTHER" id="PTHR31044:SF127">
    <property type="entry name" value="X8 DOMAIN-CONTAINING PROTEIN"/>
    <property type="match status" value="1"/>
</dbReference>
<comment type="subcellular location">
    <subcellularLocation>
        <location evidence="1">Cell membrane</location>
        <topology evidence="1">Lipid-anchor</topology>
        <topology evidence="1">GPI-anchor</topology>
    </subcellularLocation>
</comment>
<dbReference type="OrthoDB" id="2019109at2759"/>
<gene>
    <name evidence="10" type="ORF">GQ55_2G445900</name>
</gene>
<dbReference type="Gene3D" id="1.20.58.1040">
    <property type="match status" value="1"/>
</dbReference>
<keyword evidence="2" id="KW-1003">Cell membrane</keyword>
<dbReference type="Gramene" id="PUZ73077">
    <property type="protein sequence ID" value="PUZ73077"/>
    <property type="gene ID" value="GQ55_2G445900"/>
</dbReference>
<keyword evidence="11" id="KW-1185">Reference proteome</keyword>
<feature type="chain" id="PRO_5015626360" description="X8 domain-containing protein" evidence="8">
    <location>
        <begin position="19"/>
        <end position="254"/>
    </location>
</feature>
<evidence type="ECO:0000256" key="1">
    <source>
        <dbReference type="ARBA" id="ARBA00004609"/>
    </source>
</evidence>
<feature type="domain" description="X8" evidence="9">
    <location>
        <begin position="97"/>
        <end position="182"/>
    </location>
</feature>
<dbReference type="SMART" id="SM00768">
    <property type="entry name" value="X8"/>
    <property type="match status" value="1"/>
</dbReference>
<evidence type="ECO:0000256" key="6">
    <source>
        <dbReference type="ARBA" id="ARBA00023157"/>
    </source>
</evidence>
<evidence type="ECO:0000256" key="5">
    <source>
        <dbReference type="ARBA" id="ARBA00023136"/>
    </source>
</evidence>
<dbReference type="FunFam" id="1.20.58.1040:FF:000001">
    <property type="entry name" value="Glucan endo-1,3-beta-glucosidase 4"/>
    <property type="match status" value="1"/>
</dbReference>
<evidence type="ECO:0000256" key="7">
    <source>
        <dbReference type="ARBA" id="ARBA00023180"/>
    </source>
</evidence>
<keyword evidence="7" id="KW-0325">Glycoprotein</keyword>
<evidence type="ECO:0000256" key="3">
    <source>
        <dbReference type="ARBA" id="ARBA00022622"/>
    </source>
</evidence>
<reference evidence="10 11" key="1">
    <citation type="submission" date="2018-04" db="EMBL/GenBank/DDBJ databases">
        <title>WGS assembly of Panicum hallii var. hallii HAL2.</title>
        <authorList>
            <person name="Lovell J."/>
            <person name="Jenkins J."/>
            <person name="Lowry D."/>
            <person name="Mamidi S."/>
            <person name="Sreedasyam A."/>
            <person name="Weng X."/>
            <person name="Barry K."/>
            <person name="Bonette J."/>
            <person name="Campitelli B."/>
            <person name="Daum C."/>
            <person name="Gordon S."/>
            <person name="Gould B."/>
            <person name="Lipzen A."/>
            <person name="MacQueen A."/>
            <person name="Palacio-Mejia J."/>
            <person name="Plott C."/>
            <person name="Shakirov E."/>
            <person name="Shu S."/>
            <person name="Yoshinaga Y."/>
            <person name="Zane M."/>
            <person name="Rokhsar D."/>
            <person name="Grimwood J."/>
            <person name="Schmutz J."/>
            <person name="Juenger T."/>
        </authorList>
    </citation>
    <scope>NUCLEOTIDE SEQUENCE [LARGE SCALE GENOMIC DNA]</scope>
    <source>
        <strain evidence="11">cv. HAL2</strain>
    </source>
</reference>
<dbReference type="InterPro" id="IPR012946">
    <property type="entry name" value="X8"/>
</dbReference>
<evidence type="ECO:0000256" key="8">
    <source>
        <dbReference type="SAM" id="SignalP"/>
    </source>
</evidence>
<dbReference type="STRING" id="1504633.A0A2T7EZ34"/>
<evidence type="ECO:0000256" key="4">
    <source>
        <dbReference type="ARBA" id="ARBA00022729"/>
    </source>
</evidence>
<evidence type="ECO:0000313" key="11">
    <source>
        <dbReference type="Proteomes" id="UP000244336"/>
    </source>
</evidence>
<dbReference type="GO" id="GO:0005886">
    <property type="term" value="C:plasma membrane"/>
    <property type="evidence" value="ECO:0007669"/>
    <property type="project" value="UniProtKB-SubCell"/>
</dbReference>
<dbReference type="Proteomes" id="UP000244336">
    <property type="component" value="Chromosome 2"/>
</dbReference>
<keyword evidence="5" id="KW-0472">Membrane</keyword>
<accession>A0A2T7EZ34</accession>
<keyword evidence="4 8" id="KW-0732">Signal</keyword>
<name>A0A2T7EZ34_9POAL</name>
<keyword evidence="3" id="KW-0336">GPI-anchor</keyword>
<feature type="signal peptide" evidence="8">
    <location>
        <begin position="1"/>
        <end position="18"/>
    </location>
</feature>
<keyword evidence="3" id="KW-0449">Lipoprotein</keyword>
<dbReference type="PANTHER" id="PTHR31044">
    <property type="entry name" value="BETA-1,3 GLUCANASE"/>
    <property type="match status" value="1"/>
</dbReference>
<keyword evidence="6" id="KW-1015">Disulfide bond</keyword>
<protein>
    <recommendedName>
        <fullName evidence="9">X8 domain-containing protein</fullName>
    </recommendedName>
</protein>
<dbReference type="AlphaFoldDB" id="A0A2T7EZ34"/>
<dbReference type="EMBL" id="CM009750">
    <property type="protein sequence ID" value="PUZ73077.1"/>
    <property type="molecule type" value="Genomic_DNA"/>
</dbReference>
<proteinExistence type="predicted"/>
<evidence type="ECO:0000256" key="2">
    <source>
        <dbReference type="ARBA" id="ARBA00022475"/>
    </source>
</evidence>
<evidence type="ECO:0000259" key="9">
    <source>
        <dbReference type="SMART" id="SM00768"/>
    </source>
</evidence>